<organism evidence="1 2">
    <name type="scientific">Tilletiopsis washingtonensis</name>
    <dbReference type="NCBI Taxonomy" id="58919"/>
    <lineage>
        <taxon>Eukaryota</taxon>
        <taxon>Fungi</taxon>
        <taxon>Dikarya</taxon>
        <taxon>Basidiomycota</taxon>
        <taxon>Ustilaginomycotina</taxon>
        <taxon>Exobasidiomycetes</taxon>
        <taxon>Entylomatales</taxon>
        <taxon>Entylomatales incertae sedis</taxon>
        <taxon>Tilletiopsis</taxon>
    </lineage>
</organism>
<accession>A0A316ZAW9</accession>
<sequence>MASIAAASLGPCVRARFPEGWHRAQMQQHCESSAVSLARHGLACAPHWTSPACARRMPRPNPLLTLLTGLRAAAGEEGRRRCGGRHGLLRLSCGRMLVL</sequence>
<keyword evidence="2" id="KW-1185">Reference proteome</keyword>
<protein>
    <submittedName>
        <fullName evidence="1">Uncharacterized protein</fullName>
    </submittedName>
</protein>
<reference evidence="1 2" key="1">
    <citation type="journal article" date="2018" name="Mol. Biol. Evol.">
        <title>Broad Genomic Sampling Reveals a Smut Pathogenic Ancestry of the Fungal Clade Ustilaginomycotina.</title>
        <authorList>
            <person name="Kijpornyongpan T."/>
            <person name="Mondo S.J."/>
            <person name="Barry K."/>
            <person name="Sandor L."/>
            <person name="Lee J."/>
            <person name="Lipzen A."/>
            <person name="Pangilinan J."/>
            <person name="LaButti K."/>
            <person name="Hainaut M."/>
            <person name="Henrissat B."/>
            <person name="Grigoriev I.V."/>
            <person name="Spatafora J.W."/>
            <person name="Aime M.C."/>
        </authorList>
    </citation>
    <scope>NUCLEOTIDE SEQUENCE [LARGE SCALE GENOMIC DNA]</scope>
    <source>
        <strain evidence="1 2">MCA 4186</strain>
    </source>
</reference>
<evidence type="ECO:0000313" key="1">
    <source>
        <dbReference type="EMBL" id="PWN98168.1"/>
    </source>
</evidence>
<proteinExistence type="predicted"/>
<dbReference type="EMBL" id="KZ819292">
    <property type="protein sequence ID" value="PWN98168.1"/>
    <property type="molecule type" value="Genomic_DNA"/>
</dbReference>
<name>A0A316ZAW9_9BASI</name>
<dbReference type="RefSeq" id="XP_025598447.1">
    <property type="nucleotide sequence ID" value="XM_025739416.1"/>
</dbReference>
<dbReference type="GeneID" id="37266962"/>
<dbReference type="AlphaFoldDB" id="A0A316ZAW9"/>
<evidence type="ECO:0000313" key="2">
    <source>
        <dbReference type="Proteomes" id="UP000245946"/>
    </source>
</evidence>
<dbReference type="Proteomes" id="UP000245946">
    <property type="component" value="Unassembled WGS sequence"/>
</dbReference>
<gene>
    <name evidence="1" type="ORF">FA09DRAFT_19707</name>
</gene>